<sequence>MKAMEQIANTWMKQQPQHPQDTIKKGDVLRGQIVKRGENQEAVVRVNGKQVNVQFEEGIPKEDKVTLQITGKDGDTVRVRAVESASREATKPSPQNESITQALKQAGVEKPSPDFIKAVKTLRHHHIPLTKETVQELKAFLSSADGRVNNEKMVSVQAAAAKKIPITEQNLRFVNESLHGSGLKDVIATYAGENKENINAGQMEKMIQQAVQQAAASIDKRGAETEESNAKTTDRRVELLRTLLQTVKSEPNLQSFIDQLEKDLQSSLSAGKQTNTETSSPYQDTRKEMMQGLSQPMREELLKGTEEAAKLLRDGKELASRQQLHHVLVDMEKRMSHSEPNLAADRVPAEVYTGPVNTGQAKSKLILETRVTNKLIEITNEFQSVKKDTAKILDQSVRLLEQKPSAPQAKQILEGAIKQLDRTILKSEMMLYADMKTEKSMLAASSQLREAHNLLQKGNIEAARSILQKVKQQVDTWSVQMSERKVRHIVAGQVTKASEITVPTAAKQVMQQAQLIQHEPGARPVFELIRSLGLNREGELGSMLLAGRKSADGESQAMQQHNLKEALLQAVKVEEGNSRIQQANQALSNLSGQQLLSKADHPTSQPQLLFNLPVPLKDNESASLQVYVQSRQSGERVDWENCSLYFLIDTPSLGETGIAIQVQNRQLSITLNNDQQGFDSRMKPLVEKAVHSISELGYHIQDIRFRPFSPIKTSDKEVEEKAEQKRAIFTEEGFDYKI</sequence>
<feature type="compositionally biased region" description="Polar residues" evidence="1">
    <location>
        <begin position="7"/>
        <end position="20"/>
    </location>
</feature>
<dbReference type="STRING" id="930128.SAMN05192532_101279"/>
<evidence type="ECO:0000256" key="1">
    <source>
        <dbReference type="SAM" id="MobiDB-lite"/>
    </source>
</evidence>
<evidence type="ECO:0000313" key="2">
    <source>
        <dbReference type="EMBL" id="SFE31831.1"/>
    </source>
</evidence>
<proteinExistence type="predicted"/>
<evidence type="ECO:0008006" key="4">
    <source>
        <dbReference type="Google" id="ProtNLM"/>
    </source>
</evidence>
<protein>
    <recommendedName>
        <fullName evidence="4">Hook-length control protein FliK</fullName>
    </recommendedName>
</protein>
<reference evidence="2 3" key="1">
    <citation type="submission" date="2016-10" db="EMBL/GenBank/DDBJ databases">
        <authorList>
            <person name="de Groot N.N."/>
        </authorList>
    </citation>
    <scope>NUCLEOTIDE SEQUENCE [LARGE SCALE GENOMIC DNA]</scope>
    <source>
        <strain evidence="2 3">DSM 23995</strain>
    </source>
</reference>
<dbReference type="EMBL" id="FONT01000001">
    <property type="protein sequence ID" value="SFE31831.1"/>
    <property type="molecule type" value="Genomic_DNA"/>
</dbReference>
<accession>A0A1I1ZJF2</accession>
<dbReference type="Proteomes" id="UP000199516">
    <property type="component" value="Unassembled WGS sequence"/>
</dbReference>
<keyword evidence="3" id="KW-1185">Reference proteome</keyword>
<name>A0A1I1ZJF2_9BACI</name>
<dbReference type="AlphaFoldDB" id="A0A1I1ZJF2"/>
<gene>
    <name evidence="2" type="ORF">SAMN05192532_101279</name>
</gene>
<evidence type="ECO:0000313" key="3">
    <source>
        <dbReference type="Proteomes" id="UP000199516"/>
    </source>
</evidence>
<feature type="region of interest" description="Disordered" evidence="1">
    <location>
        <begin position="1"/>
        <end position="22"/>
    </location>
</feature>
<organism evidence="2 3">
    <name type="scientific">Alteribacillus iranensis</name>
    <dbReference type="NCBI Taxonomy" id="930128"/>
    <lineage>
        <taxon>Bacteria</taxon>
        <taxon>Bacillati</taxon>
        <taxon>Bacillota</taxon>
        <taxon>Bacilli</taxon>
        <taxon>Bacillales</taxon>
        <taxon>Bacillaceae</taxon>
        <taxon>Alteribacillus</taxon>
    </lineage>
</organism>